<dbReference type="InterPro" id="IPR035979">
    <property type="entry name" value="RBD_domain_sf"/>
</dbReference>
<evidence type="ECO:0000256" key="3">
    <source>
        <dbReference type="ARBA" id="ARBA00023242"/>
    </source>
</evidence>
<evidence type="ECO:0000256" key="4">
    <source>
        <dbReference type="PROSITE-ProRule" id="PRU00176"/>
    </source>
</evidence>
<sequence length="213" mass="24509">MSTEARTLWVGNLSDNIDEDLLYELFVQAGPLENVNVKRGPGNSNQNPFAFVTFRHDASVGYAIALFDGISLYGRVLNMKQRHGVTPDYKYRDIMESYLQEMHHSRGRQQQQQQQPLMNYGNQLEQQGIHYAMIQQQMMMIKQQQHYDSGGNNGGTRGGFRRDQRDGGQARDNLRGIHGGHSHDRYERSSGSRRQQHHGAHHGSKHHHHNHSR</sequence>
<dbReference type="SMART" id="SM00360">
    <property type="entry name" value="RRM"/>
    <property type="match status" value="1"/>
</dbReference>
<dbReference type="Pfam" id="PF00076">
    <property type="entry name" value="RRM_1"/>
    <property type="match status" value="1"/>
</dbReference>
<dbReference type="PANTHER" id="PTHR13798:SF11">
    <property type="entry name" value="RNA-BINDING PROTEIN 7-RELATED"/>
    <property type="match status" value="1"/>
</dbReference>
<dbReference type="InterPro" id="IPR052285">
    <property type="entry name" value="NEXT_complex_subunit"/>
</dbReference>
<reference evidence="7" key="1">
    <citation type="submission" date="2021-01" db="UniProtKB">
        <authorList>
            <consortium name="EnsemblMetazoa"/>
        </authorList>
    </citation>
    <scope>IDENTIFICATION</scope>
</reference>
<dbReference type="GO" id="GO:0000381">
    <property type="term" value="P:regulation of alternative mRNA splicing, via spliceosome"/>
    <property type="evidence" value="ECO:0007669"/>
    <property type="project" value="TreeGrafter"/>
</dbReference>
<dbReference type="GO" id="GO:0003727">
    <property type="term" value="F:single-stranded RNA binding"/>
    <property type="evidence" value="ECO:0007669"/>
    <property type="project" value="TreeGrafter"/>
</dbReference>
<evidence type="ECO:0000256" key="2">
    <source>
        <dbReference type="ARBA" id="ARBA00022884"/>
    </source>
</evidence>
<dbReference type="EnsemblMetazoa" id="XM_022807592">
    <property type="protein sequence ID" value="XP_022663327"/>
    <property type="gene ID" value="LOC111251214"/>
</dbReference>
<organism evidence="7 8">
    <name type="scientific">Varroa destructor</name>
    <name type="common">Honeybee mite</name>
    <dbReference type="NCBI Taxonomy" id="109461"/>
    <lineage>
        <taxon>Eukaryota</taxon>
        <taxon>Metazoa</taxon>
        <taxon>Ecdysozoa</taxon>
        <taxon>Arthropoda</taxon>
        <taxon>Chelicerata</taxon>
        <taxon>Arachnida</taxon>
        <taxon>Acari</taxon>
        <taxon>Parasitiformes</taxon>
        <taxon>Mesostigmata</taxon>
        <taxon>Gamasina</taxon>
        <taxon>Dermanyssoidea</taxon>
        <taxon>Varroidae</taxon>
        <taxon>Varroa</taxon>
    </lineage>
</organism>
<name>A0A7M7KBL3_VARDE</name>
<dbReference type="Proteomes" id="UP000594260">
    <property type="component" value="Unplaced"/>
</dbReference>
<evidence type="ECO:0000256" key="5">
    <source>
        <dbReference type="SAM" id="MobiDB-lite"/>
    </source>
</evidence>
<evidence type="ECO:0000259" key="6">
    <source>
        <dbReference type="PROSITE" id="PS50102"/>
    </source>
</evidence>
<dbReference type="RefSeq" id="XP_022663327.1">
    <property type="nucleotide sequence ID" value="XM_022807592.1"/>
</dbReference>
<dbReference type="AlphaFoldDB" id="A0A7M7KBL3"/>
<dbReference type="InterPro" id="IPR000504">
    <property type="entry name" value="RRM_dom"/>
</dbReference>
<keyword evidence="2 4" id="KW-0694">RNA-binding</keyword>
<dbReference type="GO" id="GO:0005654">
    <property type="term" value="C:nucleoplasm"/>
    <property type="evidence" value="ECO:0007669"/>
    <property type="project" value="UniProtKB-SubCell"/>
</dbReference>
<feature type="domain" description="RRM" evidence="6">
    <location>
        <begin position="6"/>
        <end position="84"/>
    </location>
</feature>
<dbReference type="KEGG" id="vde:111251214"/>
<comment type="subcellular location">
    <subcellularLocation>
        <location evidence="1">Nucleus</location>
        <location evidence="1">Nucleoplasm</location>
    </subcellularLocation>
</comment>
<dbReference type="InterPro" id="IPR012677">
    <property type="entry name" value="Nucleotide-bd_a/b_plait_sf"/>
</dbReference>
<proteinExistence type="predicted"/>
<protein>
    <recommendedName>
        <fullName evidence="6">RRM domain-containing protein</fullName>
    </recommendedName>
</protein>
<dbReference type="OrthoDB" id="407442at2759"/>
<dbReference type="PROSITE" id="PS50102">
    <property type="entry name" value="RRM"/>
    <property type="match status" value="1"/>
</dbReference>
<accession>A0A7M7KBL3</accession>
<keyword evidence="8" id="KW-1185">Reference proteome</keyword>
<dbReference type="PANTHER" id="PTHR13798">
    <property type="entry name" value="RNA BINDING MOTIF RBM PROTEIN -RELATED"/>
    <property type="match status" value="1"/>
</dbReference>
<dbReference type="SUPFAM" id="SSF54928">
    <property type="entry name" value="RNA-binding domain, RBD"/>
    <property type="match status" value="1"/>
</dbReference>
<feature type="region of interest" description="Disordered" evidence="5">
    <location>
        <begin position="143"/>
        <end position="213"/>
    </location>
</feature>
<keyword evidence="3" id="KW-0539">Nucleus</keyword>
<evidence type="ECO:0000256" key="1">
    <source>
        <dbReference type="ARBA" id="ARBA00004642"/>
    </source>
</evidence>
<dbReference type="InParanoid" id="A0A7M7KBL3"/>
<evidence type="ECO:0000313" key="7">
    <source>
        <dbReference type="EnsemblMetazoa" id="XP_022663327"/>
    </source>
</evidence>
<dbReference type="Gene3D" id="3.30.70.330">
    <property type="match status" value="1"/>
</dbReference>
<dbReference type="GeneID" id="111251214"/>
<feature type="compositionally biased region" description="Basic residues" evidence="5">
    <location>
        <begin position="194"/>
        <end position="213"/>
    </location>
</feature>
<evidence type="ECO:0000313" key="8">
    <source>
        <dbReference type="Proteomes" id="UP000594260"/>
    </source>
</evidence>
<feature type="compositionally biased region" description="Basic and acidic residues" evidence="5">
    <location>
        <begin position="160"/>
        <end position="190"/>
    </location>
</feature>